<dbReference type="GeneID" id="65118535"/>
<protein>
    <recommendedName>
        <fullName evidence="4">Tail assembly chaperone</fullName>
    </recommendedName>
</protein>
<dbReference type="Proteomes" id="UP000290402">
    <property type="component" value="Genome"/>
</dbReference>
<dbReference type="EMBL" id="MK305889">
    <property type="protein sequence ID" value="QAX92845.1"/>
    <property type="molecule type" value="Genomic_DNA"/>
</dbReference>
<reference evidence="2 3" key="1">
    <citation type="submission" date="2018-12" db="EMBL/GenBank/DDBJ databases">
        <authorList>
            <person name="Swarthout J.L."/>
            <person name="Sangappa S.J."/>
            <person name="Brangman K.A."/>
            <person name="Patel K.S."/>
            <person name="Villarin B.I."/>
            <person name="Kraftician J.D."/>
            <person name="Stevenson A.R."/>
            <person name="Manikandan S."/>
            <person name="Moore E.M."/>
            <person name="Bortz R.L."/>
            <person name="Warner M.H."/>
            <person name="Garlena R.A."/>
            <person name="Russell D.A."/>
            <person name="Pope W.H."/>
            <person name="Jacobs-Sera D."/>
            <person name="Hatfull G.F."/>
        </authorList>
    </citation>
    <scope>NUCLEOTIDE SEQUENCE [LARGE SCALE GENOMIC DNA]</scope>
</reference>
<feature type="compositionally biased region" description="Low complexity" evidence="1">
    <location>
        <begin position="219"/>
        <end position="232"/>
    </location>
</feature>
<gene>
    <name evidence="2" type="primary">30</name>
    <name evidence="2" type="ORF">SEA_MUTZI_30</name>
</gene>
<dbReference type="RefSeq" id="YP_010100832.1">
    <property type="nucleotide sequence ID" value="NC_055785.1"/>
</dbReference>
<evidence type="ECO:0000313" key="3">
    <source>
        <dbReference type="Proteomes" id="UP000290402"/>
    </source>
</evidence>
<name>A0A411AXP7_9CAUD</name>
<keyword evidence="3" id="KW-1185">Reference proteome</keyword>
<evidence type="ECO:0008006" key="4">
    <source>
        <dbReference type="Google" id="ProtNLM"/>
    </source>
</evidence>
<feature type="region of interest" description="Disordered" evidence="1">
    <location>
        <begin position="209"/>
        <end position="232"/>
    </location>
</feature>
<sequence length="232" mass="25475">MTAGPPWFDAAPAWSLDGRVLRLTEPSTPDMVRALLIPDTPPDVVPGKPASMGNVSGLAVVLACTPRDQDRIHILERLLEPAETAPSLTFMQFVADELVTMYGGGLPRWTIDHLWSKTMEAWAFIDGELQLSGVDILTMPFGRATAAIWALWRRVLRHNEREMGRFTRELEKPPLRVIDKMNEEEEESEAAAAAGDASGFLALQNVWQQAQRGPATPASTSDDGSSDTLDPK</sequence>
<accession>A0A411AXP7</accession>
<proteinExistence type="predicted"/>
<organism evidence="2 3">
    <name type="scientific">Gordonia phage Mutzi</name>
    <dbReference type="NCBI Taxonomy" id="2500789"/>
    <lineage>
        <taxon>Viruses</taxon>
        <taxon>Duplodnaviria</taxon>
        <taxon>Heunggongvirae</taxon>
        <taxon>Uroviricota</taxon>
        <taxon>Caudoviricetes</taxon>
        <taxon>Stackebrandtviridae</taxon>
        <taxon>Frickvirinae</taxon>
        <taxon>Wizardvirus</taxon>
        <taxon>Wizardvirus mutzi</taxon>
    </lineage>
</organism>
<dbReference type="KEGG" id="vg:65118535"/>
<evidence type="ECO:0000313" key="2">
    <source>
        <dbReference type="EMBL" id="QAX92845.1"/>
    </source>
</evidence>
<evidence type="ECO:0000256" key="1">
    <source>
        <dbReference type="SAM" id="MobiDB-lite"/>
    </source>
</evidence>